<dbReference type="EMBL" id="BMAO01018165">
    <property type="protein sequence ID" value="GFR21588.1"/>
    <property type="molecule type" value="Genomic_DNA"/>
</dbReference>
<dbReference type="OrthoDB" id="10046738at2759"/>
<dbReference type="Proteomes" id="UP000887116">
    <property type="component" value="Unassembled WGS sequence"/>
</dbReference>
<organism evidence="1 2">
    <name type="scientific">Trichonephila clavata</name>
    <name type="common">Joro spider</name>
    <name type="synonym">Nephila clavata</name>
    <dbReference type="NCBI Taxonomy" id="2740835"/>
    <lineage>
        <taxon>Eukaryota</taxon>
        <taxon>Metazoa</taxon>
        <taxon>Ecdysozoa</taxon>
        <taxon>Arthropoda</taxon>
        <taxon>Chelicerata</taxon>
        <taxon>Arachnida</taxon>
        <taxon>Araneae</taxon>
        <taxon>Araneomorphae</taxon>
        <taxon>Entelegynae</taxon>
        <taxon>Araneoidea</taxon>
        <taxon>Nephilidae</taxon>
        <taxon>Trichonephila</taxon>
    </lineage>
</organism>
<sequence>MVQSCQCKVGARVVNCCAHVASVLWYLGYWRHNHKKTSSPGYADTLQNAPAGWSSDDSASESEKEI</sequence>
<name>A0A8X6HF13_TRICU</name>
<gene>
    <name evidence="1" type="ORF">TNCT_14081</name>
</gene>
<evidence type="ECO:0008006" key="3">
    <source>
        <dbReference type="Google" id="ProtNLM"/>
    </source>
</evidence>
<reference evidence="1" key="1">
    <citation type="submission" date="2020-07" db="EMBL/GenBank/DDBJ databases">
        <title>Multicomponent nature underlies the extraordinary mechanical properties of spider dragline silk.</title>
        <authorList>
            <person name="Kono N."/>
            <person name="Nakamura H."/>
            <person name="Mori M."/>
            <person name="Yoshida Y."/>
            <person name="Ohtoshi R."/>
            <person name="Malay A.D."/>
            <person name="Moran D.A.P."/>
            <person name="Tomita M."/>
            <person name="Numata K."/>
            <person name="Arakawa K."/>
        </authorList>
    </citation>
    <scope>NUCLEOTIDE SEQUENCE</scope>
</reference>
<comment type="caution">
    <text evidence="1">The sequence shown here is derived from an EMBL/GenBank/DDBJ whole genome shotgun (WGS) entry which is preliminary data.</text>
</comment>
<accession>A0A8X6HF13</accession>
<proteinExistence type="predicted"/>
<protein>
    <recommendedName>
        <fullName evidence="3">SWIM-type domain-containing protein</fullName>
    </recommendedName>
</protein>
<evidence type="ECO:0000313" key="1">
    <source>
        <dbReference type="EMBL" id="GFR21588.1"/>
    </source>
</evidence>
<dbReference type="AlphaFoldDB" id="A0A8X6HF13"/>
<keyword evidence="2" id="KW-1185">Reference proteome</keyword>
<evidence type="ECO:0000313" key="2">
    <source>
        <dbReference type="Proteomes" id="UP000887116"/>
    </source>
</evidence>